<evidence type="ECO:0000256" key="5">
    <source>
        <dbReference type="ARBA" id="ARBA00023136"/>
    </source>
</evidence>
<evidence type="ECO:0000256" key="7">
    <source>
        <dbReference type="PIRSR" id="PIRSR600175-2"/>
    </source>
</evidence>
<feature type="disulfide bond" evidence="7">
    <location>
        <begin position="150"/>
        <end position="159"/>
    </location>
</feature>
<dbReference type="Proteomes" id="UP001152803">
    <property type="component" value="Unassembled WGS sequence"/>
</dbReference>
<feature type="binding site" evidence="6">
    <location>
        <position position="398"/>
    </location>
    <ligand>
        <name>Na(+)</name>
        <dbReference type="ChEBI" id="CHEBI:29101"/>
        <label>1</label>
    </ligand>
</feature>
<evidence type="ECO:0000256" key="2">
    <source>
        <dbReference type="ARBA" id="ARBA00022448"/>
    </source>
</evidence>
<dbReference type="EMBL" id="JAFJMO010000019">
    <property type="protein sequence ID" value="KAJ8249836.1"/>
    <property type="molecule type" value="Genomic_DNA"/>
</dbReference>
<keyword evidence="3 8" id="KW-0812">Transmembrane</keyword>
<evidence type="ECO:0000256" key="8">
    <source>
        <dbReference type="RuleBase" id="RU003732"/>
    </source>
</evidence>
<feature type="transmembrane region" description="Helical" evidence="10">
    <location>
        <begin position="242"/>
        <end position="259"/>
    </location>
</feature>
<accession>A0A9Q1CVE7</accession>
<keyword evidence="8" id="KW-0769">Symport</keyword>
<keyword evidence="2 8" id="KW-0813">Transport</keyword>
<comment type="caution">
    <text evidence="11">The sequence shown here is derived from an EMBL/GenBank/DDBJ whole genome shotgun (WGS) entry which is preliminary data.</text>
</comment>
<feature type="binding site" evidence="6">
    <location>
        <position position="399"/>
    </location>
    <ligand>
        <name>Na(+)</name>
        <dbReference type="ChEBI" id="CHEBI:29101"/>
        <label>1</label>
    </ligand>
</feature>
<evidence type="ECO:0000313" key="12">
    <source>
        <dbReference type="Proteomes" id="UP001152803"/>
    </source>
</evidence>
<protein>
    <recommendedName>
        <fullName evidence="8">Transporter</fullName>
    </recommendedName>
</protein>
<organism evidence="11 12">
    <name type="scientific">Conger conger</name>
    <name type="common">Conger eel</name>
    <name type="synonym">Muraena conger</name>
    <dbReference type="NCBI Taxonomy" id="82655"/>
    <lineage>
        <taxon>Eukaryota</taxon>
        <taxon>Metazoa</taxon>
        <taxon>Chordata</taxon>
        <taxon>Craniata</taxon>
        <taxon>Vertebrata</taxon>
        <taxon>Euteleostomi</taxon>
        <taxon>Actinopterygii</taxon>
        <taxon>Neopterygii</taxon>
        <taxon>Teleostei</taxon>
        <taxon>Anguilliformes</taxon>
        <taxon>Congridae</taxon>
        <taxon>Conger</taxon>
    </lineage>
</organism>
<feature type="transmembrane region" description="Helical" evidence="10">
    <location>
        <begin position="531"/>
        <end position="554"/>
    </location>
</feature>
<evidence type="ECO:0000313" key="11">
    <source>
        <dbReference type="EMBL" id="KAJ8249836.1"/>
    </source>
</evidence>
<dbReference type="PANTHER" id="PTHR11616:SF280">
    <property type="entry name" value="TRANSPORTER"/>
    <property type="match status" value="1"/>
</dbReference>
<dbReference type="PANTHER" id="PTHR11616">
    <property type="entry name" value="SODIUM/CHLORIDE DEPENDENT TRANSPORTER"/>
    <property type="match status" value="1"/>
</dbReference>
<feature type="transmembrane region" description="Helical" evidence="10">
    <location>
        <begin position="215"/>
        <end position="235"/>
    </location>
</feature>
<dbReference type="PROSITE" id="PS50267">
    <property type="entry name" value="NA_NEUROTRAN_SYMP_3"/>
    <property type="match status" value="1"/>
</dbReference>
<proteinExistence type="inferred from homology"/>
<feature type="transmembrane region" description="Helical" evidence="10">
    <location>
        <begin position="458"/>
        <end position="480"/>
    </location>
</feature>
<keyword evidence="7" id="KW-1015">Disulfide bond</keyword>
<keyword evidence="5 10" id="KW-0472">Membrane</keyword>
<evidence type="ECO:0000256" key="1">
    <source>
        <dbReference type="ARBA" id="ARBA00004141"/>
    </source>
</evidence>
<dbReference type="GO" id="GO:0042995">
    <property type="term" value="C:cell projection"/>
    <property type="evidence" value="ECO:0007669"/>
    <property type="project" value="TreeGrafter"/>
</dbReference>
<sequence>MDEIADQAPPSDPGNAEAGAGETARVQQRGQWANRTEFVLSMTGMIIGVGNLWRFPYLCFKNGGGAFFVPYFILLIFVGLPVFFLETAIGQYTSEGGVTAWRKMCPMFEGIGIASQVLVLYVNIYFITVLSWGFYYLFNSFRNPLPWTTCDNIWNTGLCKNMSIGDNSFLYNFTEDNYYENERDLHFESPEREFWEHRALGRTESLTEGLGLVRWDLALCLLLAWVICYFCIFMGVKSTGKVVYLTATVPFLLLFVLFVRGVSLPGSWDGIVYYLYPDFSKIGRPQVWFDAATQVLYSYSMSQGVLTALGSYNKYNNDCYKDCIALCVLSSVTSIFAGLAVFSIMGFTAHALGVSIPEVTSSGIGLAFISFPKALALLPGAQFWSVLFFLMVLFLSVDSQFLCVDSLCTAISDMFPGVLRGPGRRELLSLGVVVFCFLLGLPLVTNGGAHVFQLMDNYGANAVCMLFIVCFETLVIGWVYGADRFYDNIEDMIGYKPYPVIKYCWLFVTPIICVFMLSYSITEVQNYTEEWLVLGLGSLMMLLSMMCIPAYILVRLCKSNGTDITAASADLRQARPHKPRLTLCRRVIFPGRTASHREAEEEKLVGEHTSRF</sequence>
<comment type="similarity">
    <text evidence="8">Belongs to the sodium:neurotransmitter symporter (SNF) (TC 2.A.22) family.</text>
</comment>
<feature type="binding site" evidence="6">
    <location>
        <position position="395"/>
    </location>
    <ligand>
        <name>Na(+)</name>
        <dbReference type="ChEBI" id="CHEBI:29101"/>
        <label>1</label>
    </ligand>
</feature>
<feature type="transmembrane region" description="Helical" evidence="10">
    <location>
        <begin position="383"/>
        <end position="407"/>
    </location>
</feature>
<dbReference type="PRINTS" id="PR00176">
    <property type="entry name" value="NANEUSMPORT"/>
</dbReference>
<dbReference type="GO" id="GO:0005886">
    <property type="term" value="C:plasma membrane"/>
    <property type="evidence" value="ECO:0007669"/>
    <property type="project" value="TreeGrafter"/>
</dbReference>
<dbReference type="PROSITE" id="PS00610">
    <property type="entry name" value="NA_NEUROTRAN_SYMP_1"/>
    <property type="match status" value="1"/>
</dbReference>
<feature type="transmembrane region" description="Helical" evidence="10">
    <location>
        <begin position="38"/>
        <end position="56"/>
    </location>
</feature>
<feature type="region of interest" description="Disordered" evidence="9">
    <location>
        <begin position="1"/>
        <end position="29"/>
    </location>
</feature>
<feature type="transmembrane region" description="Helical" evidence="10">
    <location>
        <begin position="68"/>
        <end position="89"/>
    </location>
</feature>
<keyword evidence="6" id="KW-0915">Sodium</keyword>
<dbReference type="InterPro" id="IPR000175">
    <property type="entry name" value="Na/ntran_symport"/>
</dbReference>
<feature type="binding site" evidence="6">
    <location>
        <position position="44"/>
    </location>
    <ligand>
        <name>Na(+)</name>
        <dbReference type="ChEBI" id="CHEBI:29101"/>
        <label>2</label>
    </ligand>
</feature>
<dbReference type="GO" id="GO:0005332">
    <property type="term" value="F:gamma-aminobutyric acid:sodium:chloride symporter activity"/>
    <property type="evidence" value="ECO:0007669"/>
    <property type="project" value="TreeGrafter"/>
</dbReference>
<evidence type="ECO:0000256" key="4">
    <source>
        <dbReference type="ARBA" id="ARBA00022989"/>
    </source>
</evidence>
<dbReference type="Pfam" id="PF00209">
    <property type="entry name" value="SNF"/>
    <property type="match status" value="1"/>
</dbReference>
<reference evidence="11" key="1">
    <citation type="journal article" date="2023" name="Science">
        <title>Genome structures resolve the early diversification of teleost fishes.</title>
        <authorList>
            <person name="Parey E."/>
            <person name="Louis A."/>
            <person name="Montfort J."/>
            <person name="Bouchez O."/>
            <person name="Roques C."/>
            <person name="Iampietro C."/>
            <person name="Lluch J."/>
            <person name="Castinel A."/>
            <person name="Donnadieu C."/>
            <person name="Desvignes T."/>
            <person name="Floi Bucao C."/>
            <person name="Jouanno E."/>
            <person name="Wen M."/>
            <person name="Mejri S."/>
            <person name="Dirks R."/>
            <person name="Jansen H."/>
            <person name="Henkel C."/>
            <person name="Chen W.J."/>
            <person name="Zahm M."/>
            <person name="Cabau C."/>
            <person name="Klopp C."/>
            <person name="Thompson A.W."/>
            <person name="Robinson-Rechavi M."/>
            <person name="Braasch I."/>
            <person name="Lecointre G."/>
            <person name="Bobe J."/>
            <person name="Postlethwait J.H."/>
            <person name="Berthelot C."/>
            <person name="Roest Crollius H."/>
            <person name="Guiguen Y."/>
        </authorList>
    </citation>
    <scope>NUCLEOTIDE SEQUENCE</scope>
    <source>
        <strain evidence="11">Concon-B</strain>
    </source>
</reference>
<keyword evidence="6" id="KW-0479">Metal-binding</keyword>
<evidence type="ECO:0000256" key="10">
    <source>
        <dbReference type="SAM" id="Phobius"/>
    </source>
</evidence>
<keyword evidence="12" id="KW-1185">Reference proteome</keyword>
<evidence type="ECO:0000256" key="3">
    <source>
        <dbReference type="ARBA" id="ARBA00022692"/>
    </source>
</evidence>
<feature type="transmembrane region" description="Helical" evidence="10">
    <location>
        <begin position="295"/>
        <end position="312"/>
    </location>
</feature>
<dbReference type="InterPro" id="IPR037272">
    <property type="entry name" value="SNS_sf"/>
</dbReference>
<feature type="transmembrane region" description="Helical" evidence="10">
    <location>
        <begin position="500"/>
        <end position="519"/>
    </location>
</feature>
<feature type="binding site" evidence="6">
    <location>
        <position position="51"/>
    </location>
    <ligand>
        <name>Na(+)</name>
        <dbReference type="ChEBI" id="CHEBI:29101"/>
        <label>1</label>
    </ligand>
</feature>
<feature type="transmembrane region" description="Helical" evidence="10">
    <location>
        <begin position="427"/>
        <end position="446"/>
    </location>
</feature>
<dbReference type="AlphaFoldDB" id="A0A9Q1CVE7"/>
<dbReference type="OrthoDB" id="6581954at2759"/>
<name>A0A9Q1CVE7_CONCO</name>
<feature type="transmembrane region" description="Helical" evidence="10">
    <location>
        <begin position="110"/>
        <end position="138"/>
    </location>
</feature>
<feature type="binding site" evidence="6">
    <location>
        <position position="298"/>
    </location>
    <ligand>
        <name>Na(+)</name>
        <dbReference type="ChEBI" id="CHEBI:29101"/>
        <label>1</label>
    </ligand>
</feature>
<keyword evidence="4 10" id="KW-1133">Transmembrane helix</keyword>
<gene>
    <name evidence="11" type="ORF">COCON_G00230520</name>
</gene>
<comment type="subcellular location">
    <subcellularLocation>
        <location evidence="1">Membrane</location>
        <topology evidence="1">Multi-pass membrane protein</topology>
    </subcellularLocation>
</comment>
<dbReference type="SUPFAM" id="SSF161070">
    <property type="entry name" value="SNF-like"/>
    <property type="match status" value="1"/>
</dbReference>
<evidence type="ECO:0000256" key="6">
    <source>
        <dbReference type="PIRSR" id="PIRSR600175-1"/>
    </source>
</evidence>
<evidence type="ECO:0000256" key="9">
    <source>
        <dbReference type="SAM" id="MobiDB-lite"/>
    </source>
</evidence>
<dbReference type="GO" id="GO:0046872">
    <property type="term" value="F:metal ion binding"/>
    <property type="evidence" value="ECO:0007669"/>
    <property type="project" value="UniProtKB-KW"/>
</dbReference>
<feature type="transmembrane region" description="Helical" evidence="10">
    <location>
        <begin position="324"/>
        <end position="345"/>
    </location>
</feature>